<evidence type="ECO:0000256" key="1">
    <source>
        <dbReference type="ARBA" id="ARBA00022737"/>
    </source>
</evidence>
<organism evidence="4 5">
    <name type="scientific">Trichogramma kaykai</name>
    <dbReference type="NCBI Taxonomy" id="54128"/>
    <lineage>
        <taxon>Eukaryota</taxon>
        <taxon>Metazoa</taxon>
        <taxon>Ecdysozoa</taxon>
        <taxon>Arthropoda</taxon>
        <taxon>Hexapoda</taxon>
        <taxon>Insecta</taxon>
        <taxon>Pterygota</taxon>
        <taxon>Neoptera</taxon>
        <taxon>Endopterygota</taxon>
        <taxon>Hymenoptera</taxon>
        <taxon>Apocrita</taxon>
        <taxon>Proctotrupomorpha</taxon>
        <taxon>Chalcidoidea</taxon>
        <taxon>Trichogrammatidae</taxon>
        <taxon>Trichogramma</taxon>
    </lineage>
</organism>
<reference evidence="4 5" key="1">
    <citation type="journal article" date="2024" name="bioRxiv">
        <title>A reference genome for Trichogramma kaykai: A tiny desert-dwelling parasitoid wasp with competing sex-ratio distorters.</title>
        <authorList>
            <person name="Culotta J."/>
            <person name="Lindsey A.R."/>
        </authorList>
    </citation>
    <scope>NUCLEOTIDE SEQUENCE [LARGE SCALE GENOMIC DNA]</scope>
    <source>
        <strain evidence="4 5">KSX58</strain>
    </source>
</reference>
<keyword evidence="1" id="KW-0677">Repeat</keyword>
<dbReference type="SUPFAM" id="SSF48403">
    <property type="entry name" value="Ankyrin repeat"/>
    <property type="match status" value="1"/>
</dbReference>
<keyword evidence="2 3" id="KW-0040">ANK repeat</keyword>
<protein>
    <submittedName>
        <fullName evidence="4">Uncharacterized protein</fullName>
    </submittedName>
</protein>
<proteinExistence type="predicted"/>
<dbReference type="SMART" id="SM00248">
    <property type="entry name" value="ANK"/>
    <property type="match status" value="3"/>
</dbReference>
<dbReference type="Gene3D" id="1.25.40.20">
    <property type="entry name" value="Ankyrin repeat-containing domain"/>
    <property type="match status" value="1"/>
</dbReference>
<comment type="caution">
    <text evidence="4">The sequence shown here is derived from an EMBL/GenBank/DDBJ whole genome shotgun (WGS) entry which is preliminary data.</text>
</comment>
<dbReference type="PANTHER" id="PTHR24123:SF141">
    <property type="entry name" value="ANKYRIN 2, ISOFORM U"/>
    <property type="match status" value="1"/>
</dbReference>
<gene>
    <name evidence="4" type="ORF">TKK_008803</name>
</gene>
<dbReference type="PANTHER" id="PTHR24123">
    <property type="entry name" value="ANKYRIN REPEAT-CONTAINING"/>
    <property type="match status" value="1"/>
</dbReference>
<keyword evidence="5" id="KW-1185">Reference proteome</keyword>
<evidence type="ECO:0000256" key="2">
    <source>
        <dbReference type="ARBA" id="ARBA00023043"/>
    </source>
</evidence>
<evidence type="ECO:0000256" key="3">
    <source>
        <dbReference type="PROSITE-ProRule" id="PRU00023"/>
    </source>
</evidence>
<dbReference type="Proteomes" id="UP001627154">
    <property type="component" value="Unassembled WGS sequence"/>
</dbReference>
<sequence length="131" mass="15075">MHYAAKNRRLRSIDTQKFFEIYDRFDVNYTDESGLSHFHVTCKFGCCDVVVKFLEAGQDPNCIWQETGDSPLHLALEMGQWDDVSEVLLRHGADANLTNKEGSTPLHVICRMDEFDETEELVDLFLRSLTS</sequence>
<dbReference type="PROSITE" id="PS50088">
    <property type="entry name" value="ANK_REPEAT"/>
    <property type="match status" value="1"/>
</dbReference>
<accession>A0ABD2WWS8</accession>
<dbReference type="Pfam" id="PF12796">
    <property type="entry name" value="Ank_2"/>
    <property type="match status" value="1"/>
</dbReference>
<feature type="repeat" description="ANK" evidence="3">
    <location>
        <begin position="67"/>
        <end position="100"/>
    </location>
</feature>
<evidence type="ECO:0000313" key="4">
    <source>
        <dbReference type="EMBL" id="KAL3397471.1"/>
    </source>
</evidence>
<name>A0ABD2WWS8_9HYME</name>
<dbReference type="PROSITE" id="PS50297">
    <property type="entry name" value="ANK_REP_REGION"/>
    <property type="match status" value="1"/>
</dbReference>
<dbReference type="AlphaFoldDB" id="A0ABD2WWS8"/>
<dbReference type="InterPro" id="IPR036770">
    <property type="entry name" value="Ankyrin_rpt-contain_sf"/>
</dbReference>
<dbReference type="EMBL" id="JBJJXI010000064">
    <property type="protein sequence ID" value="KAL3397471.1"/>
    <property type="molecule type" value="Genomic_DNA"/>
</dbReference>
<dbReference type="InterPro" id="IPR002110">
    <property type="entry name" value="Ankyrin_rpt"/>
</dbReference>
<dbReference type="InterPro" id="IPR051165">
    <property type="entry name" value="Multifunctional_ANK_Repeat"/>
</dbReference>
<evidence type="ECO:0000313" key="5">
    <source>
        <dbReference type="Proteomes" id="UP001627154"/>
    </source>
</evidence>